<dbReference type="SUPFAM" id="SSF53822">
    <property type="entry name" value="Periplasmic binding protein-like I"/>
    <property type="match status" value="1"/>
</dbReference>
<dbReference type="InterPro" id="IPR010982">
    <property type="entry name" value="Lambda_DNA-bd_dom_sf"/>
</dbReference>
<dbReference type="RefSeq" id="WP_254751472.1">
    <property type="nucleotide sequence ID" value="NZ_JANCLV010000011.1"/>
</dbReference>
<dbReference type="Pfam" id="PF00356">
    <property type="entry name" value="LacI"/>
    <property type="match status" value="1"/>
</dbReference>
<proteinExistence type="predicted"/>
<dbReference type="PANTHER" id="PTHR30146">
    <property type="entry name" value="LACI-RELATED TRANSCRIPTIONAL REPRESSOR"/>
    <property type="match status" value="1"/>
</dbReference>
<keyword evidence="1" id="KW-0805">Transcription regulation</keyword>
<keyword evidence="3" id="KW-0804">Transcription</keyword>
<dbReference type="Pfam" id="PF13377">
    <property type="entry name" value="Peripla_BP_3"/>
    <property type="match status" value="1"/>
</dbReference>
<gene>
    <name evidence="5" type="ORF">NFC73_15085</name>
</gene>
<accession>A0ABT1LRE7</accession>
<comment type="caution">
    <text evidence="5">The sequence shown here is derived from an EMBL/GenBank/DDBJ whole genome shotgun (WGS) entry which is preliminary data.</text>
</comment>
<evidence type="ECO:0000313" key="6">
    <source>
        <dbReference type="Proteomes" id="UP001524318"/>
    </source>
</evidence>
<dbReference type="PANTHER" id="PTHR30146:SF153">
    <property type="entry name" value="LACTOSE OPERON REPRESSOR"/>
    <property type="match status" value="1"/>
</dbReference>
<protein>
    <submittedName>
        <fullName evidence="5">LacI family transcriptional regulator</fullName>
    </submittedName>
</protein>
<dbReference type="SMART" id="SM00354">
    <property type="entry name" value="HTH_LACI"/>
    <property type="match status" value="1"/>
</dbReference>
<dbReference type="InterPro" id="IPR028082">
    <property type="entry name" value="Peripla_BP_I"/>
</dbReference>
<dbReference type="Gene3D" id="3.40.50.2300">
    <property type="match status" value="2"/>
</dbReference>
<sequence>MSAKKRATASLSDIAEQAGVSISTVSKVANGQPDVAAATRKRVERLLAESSYVPPKRRQSAPQERITFLTRTMNSPLTLDVLRGAAAEAQAHDLDLVISVHPDDTDLKWIDDLGGGRTAVVAVRPTLDADQRARFRLLGIPLIVVDPYTRPDDVSYSVGATNWAGGLEATEHLIAAGHRRIGMLTGVADTQSSLARQHGYLAALGARGIPADPELIRHGEFSYDSGLADGTALLRLPNPPTAIFAASDFQAAGVIEAARRQGVRVPEDLSVIGFDDQIVARMTAPQLTSVRQPSEEMGKHAVRVARQLLLGEEPMARHTELATTLVVRDSVGEPRVR</sequence>
<dbReference type="PROSITE" id="PS50932">
    <property type="entry name" value="HTH_LACI_2"/>
    <property type="match status" value="1"/>
</dbReference>
<dbReference type="CDD" id="cd01392">
    <property type="entry name" value="HTH_LacI"/>
    <property type="match status" value="1"/>
</dbReference>
<dbReference type="InterPro" id="IPR000843">
    <property type="entry name" value="HTH_LacI"/>
</dbReference>
<reference evidence="5 6" key="1">
    <citation type="submission" date="2022-06" db="EMBL/GenBank/DDBJ databases">
        <title>Pseudarthrobacter sp. strain RMG13 Genome sequencing and assembly.</title>
        <authorList>
            <person name="Kim I."/>
        </authorList>
    </citation>
    <scope>NUCLEOTIDE SEQUENCE [LARGE SCALE GENOMIC DNA]</scope>
    <source>
        <strain evidence="5 6">RMG13</strain>
    </source>
</reference>
<dbReference type="Proteomes" id="UP001524318">
    <property type="component" value="Unassembled WGS sequence"/>
</dbReference>
<evidence type="ECO:0000256" key="1">
    <source>
        <dbReference type="ARBA" id="ARBA00023015"/>
    </source>
</evidence>
<dbReference type="Gene3D" id="1.10.260.40">
    <property type="entry name" value="lambda repressor-like DNA-binding domains"/>
    <property type="match status" value="1"/>
</dbReference>
<dbReference type="SUPFAM" id="SSF47413">
    <property type="entry name" value="lambda repressor-like DNA-binding domains"/>
    <property type="match status" value="1"/>
</dbReference>
<evidence type="ECO:0000313" key="5">
    <source>
        <dbReference type="EMBL" id="MCP9001037.1"/>
    </source>
</evidence>
<keyword evidence="2" id="KW-0238">DNA-binding</keyword>
<keyword evidence="6" id="KW-1185">Reference proteome</keyword>
<name>A0ABT1LRE7_9MICC</name>
<evidence type="ECO:0000259" key="4">
    <source>
        <dbReference type="PROSITE" id="PS50932"/>
    </source>
</evidence>
<organism evidence="5 6">
    <name type="scientific">Pseudarthrobacter humi</name>
    <dbReference type="NCBI Taxonomy" id="2952523"/>
    <lineage>
        <taxon>Bacteria</taxon>
        <taxon>Bacillati</taxon>
        <taxon>Actinomycetota</taxon>
        <taxon>Actinomycetes</taxon>
        <taxon>Micrococcales</taxon>
        <taxon>Micrococcaceae</taxon>
        <taxon>Pseudarthrobacter</taxon>
    </lineage>
</organism>
<dbReference type="InterPro" id="IPR046335">
    <property type="entry name" value="LacI/GalR-like_sensor"/>
</dbReference>
<evidence type="ECO:0000256" key="3">
    <source>
        <dbReference type="ARBA" id="ARBA00023163"/>
    </source>
</evidence>
<evidence type="ECO:0000256" key="2">
    <source>
        <dbReference type="ARBA" id="ARBA00023125"/>
    </source>
</evidence>
<feature type="domain" description="HTH lacI-type" evidence="4">
    <location>
        <begin position="9"/>
        <end position="63"/>
    </location>
</feature>
<dbReference type="EMBL" id="JANCLV010000011">
    <property type="protein sequence ID" value="MCP9001037.1"/>
    <property type="molecule type" value="Genomic_DNA"/>
</dbReference>